<evidence type="ECO:0000256" key="12">
    <source>
        <dbReference type="ARBA" id="ARBA00037975"/>
    </source>
</evidence>
<sequence length="178" mass="19218">MPSAASGAVARYSRPAIVLHWLIFLLVALALFAIEVRGPRGSESRALWTGIHMWAGVSVLCLTALRLIWRLVHGVPAAEQGSGVLAACARAMHWLFYIVLLAQPLLGILMINYGGNPVRLMGTGITISLAGADDAARGTVHAIHVFMGNALYYLIGLHALAALWHQYVLKDGTLRKML</sequence>
<dbReference type="InterPro" id="IPR052168">
    <property type="entry name" value="Cytochrome_b561_oxidase"/>
</dbReference>
<evidence type="ECO:0000256" key="9">
    <source>
        <dbReference type="ARBA" id="ARBA00022989"/>
    </source>
</evidence>
<name>A0A193G4H5_9BORD</name>
<dbReference type="PANTHER" id="PTHR30529">
    <property type="entry name" value="CYTOCHROME B561"/>
    <property type="match status" value="1"/>
</dbReference>
<dbReference type="PANTHER" id="PTHR30529:SF3">
    <property type="entry name" value="CYTOCHROME B561 HOMOLOG 1"/>
    <property type="match status" value="1"/>
</dbReference>
<reference evidence="17 18" key="1">
    <citation type="submission" date="2016-06" db="EMBL/GenBank/DDBJ databases">
        <title>Complete genome sequences of Bordetella bronchialis and Bordetella flabilis.</title>
        <authorList>
            <person name="LiPuma J.J."/>
            <person name="Spilker T."/>
        </authorList>
    </citation>
    <scope>NUCLEOTIDE SEQUENCE [LARGE SCALE GENOMIC DNA]</scope>
    <source>
        <strain evidence="16 18">AU17976</strain>
        <strain evidence="15 17">AU3182</strain>
    </source>
</reference>
<evidence type="ECO:0000313" key="18">
    <source>
        <dbReference type="Proteomes" id="UP000092213"/>
    </source>
</evidence>
<evidence type="ECO:0000256" key="3">
    <source>
        <dbReference type="ARBA" id="ARBA00022448"/>
    </source>
</evidence>
<proteinExistence type="inferred from homology"/>
<comment type="subcellular location">
    <subcellularLocation>
        <location evidence="2">Cell membrane</location>
        <topology evidence="2">Multi-pass membrane protein</topology>
    </subcellularLocation>
</comment>
<comment type="similarity">
    <text evidence="12">Belongs to the cytochrome b561 family.</text>
</comment>
<feature type="domain" description="Cytochrome b561 bacterial/Ni-hydrogenase" evidence="14">
    <location>
        <begin position="11"/>
        <end position="178"/>
    </location>
</feature>
<dbReference type="GO" id="GO:0020037">
    <property type="term" value="F:heme binding"/>
    <property type="evidence" value="ECO:0007669"/>
    <property type="project" value="TreeGrafter"/>
</dbReference>
<keyword evidence="11 13" id="KW-0472">Membrane</keyword>
<gene>
    <name evidence="15" type="ORF">BAU06_05935</name>
    <name evidence="16" type="ORF">BAU08_06190</name>
</gene>
<dbReference type="Proteomes" id="UP000092213">
    <property type="component" value="Chromosome"/>
</dbReference>
<evidence type="ECO:0000256" key="2">
    <source>
        <dbReference type="ARBA" id="ARBA00004651"/>
    </source>
</evidence>
<keyword evidence="5" id="KW-0349">Heme</keyword>
<keyword evidence="6 13" id="KW-0812">Transmembrane</keyword>
<dbReference type="SUPFAM" id="SSF81342">
    <property type="entry name" value="Transmembrane di-heme cytochromes"/>
    <property type="match status" value="1"/>
</dbReference>
<evidence type="ECO:0000256" key="7">
    <source>
        <dbReference type="ARBA" id="ARBA00022723"/>
    </source>
</evidence>
<evidence type="ECO:0000313" key="16">
    <source>
        <dbReference type="EMBL" id="ANN74603.1"/>
    </source>
</evidence>
<evidence type="ECO:0000256" key="4">
    <source>
        <dbReference type="ARBA" id="ARBA00022475"/>
    </source>
</evidence>
<evidence type="ECO:0000259" key="14">
    <source>
        <dbReference type="Pfam" id="PF01292"/>
    </source>
</evidence>
<evidence type="ECO:0000256" key="5">
    <source>
        <dbReference type="ARBA" id="ARBA00022617"/>
    </source>
</evidence>
<keyword evidence="17" id="KW-1185">Reference proteome</keyword>
<organism evidence="16 18">
    <name type="scientific">Bordetella bronchialis</name>
    <dbReference type="NCBI Taxonomy" id="463025"/>
    <lineage>
        <taxon>Bacteria</taxon>
        <taxon>Pseudomonadati</taxon>
        <taxon>Pseudomonadota</taxon>
        <taxon>Betaproteobacteria</taxon>
        <taxon>Burkholderiales</taxon>
        <taxon>Alcaligenaceae</taxon>
        <taxon>Bordetella</taxon>
    </lineage>
</organism>
<evidence type="ECO:0000256" key="11">
    <source>
        <dbReference type="ARBA" id="ARBA00023136"/>
    </source>
</evidence>
<dbReference type="GO" id="GO:0005886">
    <property type="term" value="C:plasma membrane"/>
    <property type="evidence" value="ECO:0007669"/>
    <property type="project" value="UniProtKB-SubCell"/>
</dbReference>
<evidence type="ECO:0000256" key="1">
    <source>
        <dbReference type="ARBA" id="ARBA00001970"/>
    </source>
</evidence>
<evidence type="ECO:0000256" key="13">
    <source>
        <dbReference type="SAM" id="Phobius"/>
    </source>
</evidence>
<dbReference type="OrthoDB" id="8536275at2"/>
<keyword evidence="8" id="KW-0249">Electron transport</keyword>
<evidence type="ECO:0000313" key="17">
    <source>
        <dbReference type="Proteomes" id="UP000091897"/>
    </source>
</evidence>
<dbReference type="EMBL" id="CP016171">
    <property type="protein sequence ID" value="ANN74603.1"/>
    <property type="molecule type" value="Genomic_DNA"/>
</dbReference>
<evidence type="ECO:0000256" key="8">
    <source>
        <dbReference type="ARBA" id="ARBA00022982"/>
    </source>
</evidence>
<feature type="transmembrane region" description="Helical" evidence="13">
    <location>
        <begin position="46"/>
        <end position="69"/>
    </location>
</feature>
<keyword evidence="3" id="KW-0813">Transport</keyword>
<feature type="transmembrane region" description="Helical" evidence="13">
    <location>
        <begin position="94"/>
        <end position="113"/>
    </location>
</feature>
<protein>
    <submittedName>
        <fullName evidence="16">Cytochrome B</fullName>
    </submittedName>
</protein>
<accession>A0A193G4H5</accession>
<dbReference type="GO" id="GO:0022904">
    <property type="term" value="P:respiratory electron transport chain"/>
    <property type="evidence" value="ECO:0007669"/>
    <property type="project" value="InterPro"/>
</dbReference>
<dbReference type="Pfam" id="PF01292">
    <property type="entry name" value="Ni_hydr_CYTB"/>
    <property type="match status" value="1"/>
</dbReference>
<dbReference type="GO" id="GO:0009055">
    <property type="term" value="F:electron transfer activity"/>
    <property type="evidence" value="ECO:0007669"/>
    <property type="project" value="InterPro"/>
</dbReference>
<evidence type="ECO:0000313" key="15">
    <source>
        <dbReference type="EMBL" id="ANN69450.1"/>
    </source>
</evidence>
<evidence type="ECO:0000256" key="6">
    <source>
        <dbReference type="ARBA" id="ARBA00022692"/>
    </source>
</evidence>
<evidence type="ECO:0000256" key="10">
    <source>
        <dbReference type="ARBA" id="ARBA00023004"/>
    </source>
</evidence>
<dbReference type="Proteomes" id="UP000091897">
    <property type="component" value="Chromosome"/>
</dbReference>
<keyword evidence="4" id="KW-1003">Cell membrane</keyword>
<dbReference type="InterPro" id="IPR016174">
    <property type="entry name" value="Di-haem_cyt_TM"/>
</dbReference>
<dbReference type="InterPro" id="IPR011577">
    <property type="entry name" value="Cyt_b561_bac/Ni-Hgenase"/>
</dbReference>
<dbReference type="GO" id="GO:0046872">
    <property type="term" value="F:metal ion binding"/>
    <property type="evidence" value="ECO:0007669"/>
    <property type="project" value="UniProtKB-KW"/>
</dbReference>
<feature type="transmembrane region" description="Helical" evidence="13">
    <location>
        <begin position="12"/>
        <end position="34"/>
    </location>
</feature>
<dbReference type="AlphaFoldDB" id="A0A193G4H5"/>
<keyword evidence="7" id="KW-0479">Metal-binding</keyword>
<dbReference type="EMBL" id="CP016170">
    <property type="protein sequence ID" value="ANN69450.1"/>
    <property type="molecule type" value="Genomic_DNA"/>
</dbReference>
<keyword evidence="10" id="KW-0408">Iron</keyword>
<comment type="cofactor">
    <cofactor evidence="1">
        <name>heme b</name>
        <dbReference type="ChEBI" id="CHEBI:60344"/>
    </cofactor>
</comment>
<dbReference type="STRING" id="463025.BAU08_06190"/>
<feature type="transmembrane region" description="Helical" evidence="13">
    <location>
        <begin position="150"/>
        <end position="169"/>
    </location>
</feature>
<dbReference type="KEGG" id="bbro:BAU06_05935"/>
<keyword evidence="9 13" id="KW-1133">Transmembrane helix</keyword>